<dbReference type="Gene3D" id="3.90.79.10">
    <property type="entry name" value="Nucleoside Triphosphate Pyrophosphohydrolase"/>
    <property type="match status" value="1"/>
</dbReference>
<dbReference type="EMBL" id="HBGK01000265">
    <property type="protein sequence ID" value="CAD9271219.1"/>
    <property type="molecule type" value="Transcribed_RNA"/>
</dbReference>
<proteinExistence type="predicted"/>
<dbReference type="PANTHER" id="PTHR13124">
    <property type="entry name" value="39S RIBOSOMAL PROTEIN L46, MITOCHONDRIAL PRECURSOR-RELATED"/>
    <property type="match status" value="1"/>
</dbReference>
<dbReference type="InterPro" id="IPR040008">
    <property type="entry name" value="Ribosomal_mL46"/>
</dbReference>
<dbReference type="PANTHER" id="PTHR13124:SF12">
    <property type="entry name" value="LARGE RIBOSOMAL SUBUNIT PROTEIN ML46"/>
    <property type="match status" value="1"/>
</dbReference>
<protein>
    <recommendedName>
        <fullName evidence="2">Ribosomal protein L46 N-terminal domain-containing protein</fullName>
    </recommendedName>
</protein>
<accession>A0A7S1UM56</accession>
<dbReference type="GO" id="GO:0003735">
    <property type="term" value="F:structural constituent of ribosome"/>
    <property type="evidence" value="ECO:0007669"/>
    <property type="project" value="InterPro"/>
</dbReference>
<dbReference type="AlphaFoldDB" id="A0A7S1UM56"/>
<evidence type="ECO:0000313" key="1">
    <source>
        <dbReference type="EMBL" id="CAD9271219.1"/>
    </source>
</evidence>
<reference evidence="1" key="1">
    <citation type="submission" date="2021-01" db="EMBL/GenBank/DDBJ databases">
        <authorList>
            <person name="Corre E."/>
            <person name="Pelletier E."/>
            <person name="Niang G."/>
            <person name="Scheremetjew M."/>
            <person name="Finn R."/>
            <person name="Kale V."/>
            <person name="Holt S."/>
            <person name="Cochrane G."/>
            <person name="Meng A."/>
            <person name="Brown T."/>
            <person name="Cohen L."/>
        </authorList>
    </citation>
    <scope>NUCLEOTIDE SEQUENCE</scope>
    <source>
        <strain evidence="1">CCMP 410</strain>
    </source>
</reference>
<organism evidence="1">
    <name type="scientific">Grammatophora oceanica</name>
    <dbReference type="NCBI Taxonomy" id="210454"/>
    <lineage>
        <taxon>Eukaryota</taxon>
        <taxon>Sar</taxon>
        <taxon>Stramenopiles</taxon>
        <taxon>Ochrophyta</taxon>
        <taxon>Bacillariophyta</taxon>
        <taxon>Fragilariophyceae</taxon>
        <taxon>Fragilariophycidae</taxon>
        <taxon>Rhabdonematales</taxon>
        <taxon>Grammatophoraceae</taxon>
        <taxon>Grammatophora</taxon>
    </lineage>
</organism>
<gene>
    <name evidence="1" type="ORF">GOCE00092_LOCUS124</name>
</gene>
<sequence>MLRSRLSSAVFERARTMQYRPGSCLFRPQLLASSLTAVSPPTTAATFSTSYRENKAAAKAKRQQLYLSRQERKERLKTRQNRPNKGIMRRKFREWFDKKRVWDQIQDRKARKAGLDFRLQVVNLIERQPVIERDYEQWQKDWIELENYFDQFGKEYPEDFQPRPLLPPISDEELFKQLPEGFTPAPRRTEADQTGDTATHNRKLDERLYLMLPDKNRKKTSDDEEDRWVFPTTWIQDEETIFSAAKRTIPSEIRCWYPSNQPCAVDIWSVQDPPEGYFGIKTFFLKMYLDEGDDEQINIVNGKHAWLNRGEISEYFGKVHGHNASRFYHYLL</sequence>
<name>A0A7S1UM56_9STRA</name>
<evidence type="ECO:0008006" key="2">
    <source>
        <dbReference type="Google" id="ProtNLM"/>
    </source>
</evidence>
<dbReference type="GO" id="GO:0005762">
    <property type="term" value="C:mitochondrial large ribosomal subunit"/>
    <property type="evidence" value="ECO:0007669"/>
    <property type="project" value="TreeGrafter"/>
</dbReference>